<keyword evidence="2 5" id="KW-0808">Transferase</keyword>
<dbReference type="Gene3D" id="3.40.718.10">
    <property type="entry name" value="Isopropylmalate Dehydrogenase"/>
    <property type="match status" value="1"/>
</dbReference>
<dbReference type="InterPro" id="IPR012147">
    <property type="entry name" value="P_Ac_Bu_trans"/>
</dbReference>
<dbReference type="PANTHER" id="PTHR43356">
    <property type="entry name" value="PHOSPHATE ACETYLTRANSFERASE"/>
    <property type="match status" value="1"/>
</dbReference>
<keyword evidence="3 5" id="KW-0012">Acyltransferase</keyword>
<sequence length="282" mass="29880">MEGVLAASEAGLIRPVLLGKPEIIRNLCRELGCNADRFTIIEADSESAAAQTGVEQVLAGKAHALIKGWIHTDALMRPVLAQLRSTRRISHIFITELPRYPKLLYITDAAINIAPDLTTKMQIVQNAVDLLHMLGVKCPAVAALSAVELVKPAIPSTLDAACLSKMAQRGQISGAILDGPLAFDNAISSEAAKTKHIHSDVAGNADILLVPDLDAGNILAKDLEYLAGATIAGIVIGAQVPIMLPSRSDPPTARLASAAIAVLMHHLWPDYRHADETITAPS</sequence>
<protein>
    <submittedName>
        <fullName evidence="5">Phosphate acetyltransferase</fullName>
        <ecNumber evidence="5">2.3.1.8</ecNumber>
    </submittedName>
</protein>
<dbReference type="AlphaFoldDB" id="A0A3B1BPM4"/>
<dbReference type="InterPro" id="IPR002505">
    <property type="entry name" value="PTA_PTB"/>
</dbReference>
<organism evidence="5">
    <name type="scientific">hydrothermal vent metagenome</name>
    <dbReference type="NCBI Taxonomy" id="652676"/>
    <lineage>
        <taxon>unclassified sequences</taxon>
        <taxon>metagenomes</taxon>
        <taxon>ecological metagenomes</taxon>
    </lineage>
</organism>
<dbReference type="EC" id="2.3.1.8" evidence="5"/>
<evidence type="ECO:0000256" key="3">
    <source>
        <dbReference type="ARBA" id="ARBA00023315"/>
    </source>
</evidence>
<name>A0A3B1BPM4_9ZZZZ</name>
<comment type="similarity">
    <text evidence="1">Belongs to the phosphate acetyltransferase and butyryltransferase family.</text>
</comment>
<reference evidence="5" key="1">
    <citation type="submission" date="2018-06" db="EMBL/GenBank/DDBJ databases">
        <authorList>
            <person name="Zhirakovskaya E."/>
        </authorList>
    </citation>
    <scope>NUCLEOTIDE SEQUENCE</scope>
</reference>
<feature type="domain" description="Phosphate acetyl/butaryl transferase" evidence="4">
    <location>
        <begin position="50"/>
        <end position="261"/>
    </location>
</feature>
<dbReference type="PANTHER" id="PTHR43356:SF2">
    <property type="entry name" value="PHOSPHATE ACETYLTRANSFERASE"/>
    <property type="match status" value="1"/>
</dbReference>
<evidence type="ECO:0000313" key="5">
    <source>
        <dbReference type="EMBL" id="VAX12580.1"/>
    </source>
</evidence>
<gene>
    <name evidence="5" type="ORF">MNBD_GAMMA24-1021</name>
</gene>
<accession>A0A3B1BPM4</accession>
<dbReference type="PIRSF" id="PIRSF000428">
    <property type="entry name" value="P_Ac_trans"/>
    <property type="match status" value="1"/>
</dbReference>
<proteinExistence type="inferred from homology"/>
<evidence type="ECO:0000256" key="1">
    <source>
        <dbReference type="ARBA" id="ARBA00005656"/>
    </source>
</evidence>
<dbReference type="GO" id="GO:0008959">
    <property type="term" value="F:phosphate acetyltransferase activity"/>
    <property type="evidence" value="ECO:0007669"/>
    <property type="project" value="UniProtKB-EC"/>
</dbReference>
<dbReference type="InterPro" id="IPR050500">
    <property type="entry name" value="Phos_Acetyltrans/Butyryltrans"/>
</dbReference>
<evidence type="ECO:0000256" key="2">
    <source>
        <dbReference type="ARBA" id="ARBA00022679"/>
    </source>
</evidence>
<dbReference type="NCBIfam" id="NF006045">
    <property type="entry name" value="PRK08190.1"/>
    <property type="match status" value="1"/>
</dbReference>
<dbReference type="SUPFAM" id="SSF53659">
    <property type="entry name" value="Isocitrate/Isopropylmalate dehydrogenase-like"/>
    <property type="match status" value="1"/>
</dbReference>
<dbReference type="Pfam" id="PF01515">
    <property type="entry name" value="PTA_PTB"/>
    <property type="match status" value="1"/>
</dbReference>
<dbReference type="EMBL" id="UOFZ01000052">
    <property type="protein sequence ID" value="VAX12580.1"/>
    <property type="molecule type" value="Genomic_DNA"/>
</dbReference>
<evidence type="ECO:0000259" key="4">
    <source>
        <dbReference type="Pfam" id="PF01515"/>
    </source>
</evidence>